<organism evidence="2">
    <name type="scientific">marine metagenome</name>
    <dbReference type="NCBI Taxonomy" id="408172"/>
    <lineage>
        <taxon>unclassified sequences</taxon>
        <taxon>metagenomes</taxon>
        <taxon>ecological metagenomes</taxon>
    </lineage>
</organism>
<dbReference type="GO" id="GO:0005829">
    <property type="term" value="C:cytosol"/>
    <property type="evidence" value="ECO:0007669"/>
    <property type="project" value="TreeGrafter"/>
</dbReference>
<evidence type="ECO:0000313" key="2">
    <source>
        <dbReference type="EMBL" id="SVA97715.1"/>
    </source>
</evidence>
<proteinExistence type="predicted"/>
<accession>A0A382A841</accession>
<dbReference type="GO" id="GO:0006749">
    <property type="term" value="P:glutathione metabolic process"/>
    <property type="evidence" value="ECO:0007669"/>
    <property type="project" value="TreeGrafter"/>
</dbReference>
<reference evidence="2" key="1">
    <citation type="submission" date="2018-05" db="EMBL/GenBank/DDBJ databases">
        <authorList>
            <person name="Lanie J.A."/>
            <person name="Ng W.-L."/>
            <person name="Kazmierczak K.M."/>
            <person name="Andrzejewski T.M."/>
            <person name="Davidsen T.M."/>
            <person name="Wayne K.J."/>
            <person name="Tettelin H."/>
            <person name="Glass J.I."/>
            <person name="Rusch D."/>
            <person name="Podicherti R."/>
            <person name="Tsui H.-C.T."/>
            <person name="Winkler M.E."/>
        </authorList>
    </citation>
    <scope>NUCLEOTIDE SEQUENCE</scope>
</reference>
<feature type="domain" description="Hydantoinase B/oxoprolinase" evidence="1">
    <location>
        <begin position="4"/>
        <end position="134"/>
    </location>
</feature>
<evidence type="ECO:0000259" key="1">
    <source>
        <dbReference type="Pfam" id="PF02538"/>
    </source>
</evidence>
<dbReference type="EMBL" id="UINC01024321">
    <property type="protein sequence ID" value="SVA97715.1"/>
    <property type="molecule type" value="Genomic_DNA"/>
</dbReference>
<sequence>MNSDPFTLELFKNALFSIADEMAVTICRTTYSGVLRDNMDFSTGFTDANGKLVAQGLTIPLHLGSIPTALDSVLEHFKGDIHPGDVFIMNDPYEGGMHLPDVFIFKPIFVEGEQLAIAATISHQADIGGRVPGSNA</sequence>
<dbReference type="AlphaFoldDB" id="A0A382A841"/>
<dbReference type="PANTHER" id="PTHR11365">
    <property type="entry name" value="5-OXOPROLINASE RELATED"/>
    <property type="match status" value="1"/>
</dbReference>
<dbReference type="PANTHER" id="PTHR11365:SF23">
    <property type="entry name" value="HYPOTHETICAL 5-OXOPROLINASE (EUROFUNG)-RELATED"/>
    <property type="match status" value="1"/>
</dbReference>
<dbReference type="InterPro" id="IPR003692">
    <property type="entry name" value="Hydantoinase_B"/>
</dbReference>
<feature type="non-terminal residue" evidence="2">
    <location>
        <position position="136"/>
    </location>
</feature>
<dbReference type="Pfam" id="PF02538">
    <property type="entry name" value="Hydantoinase_B"/>
    <property type="match status" value="1"/>
</dbReference>
<protein>
    <recommendedName>
        <fullName evidence="1">Hydantoinase B/oxoprolinase domain-containing protein</fullName>
    </recommendedName>
</protein>
<gene>
    <name evidence="2" type="ORF">METZ01_LOCUS150569</name>
</gene>
<dbReference type="InterPro" id="IPR045079">
    <property type="entry name" value="Oxoprolinase-like"/>
</dbReference>
<dbReference type="GO" id="GO:0017168">
    <property type="term" value="F:5-oxoprolinase (ATP-hydrolyzing) activity"/>
    <property type="evidence" value="ECO:0007669"/>
    <property type="project" value="TreeGrafter"/>
</dbReference>
<name>A0A382A841_9ZZZZ</name>